<accession>A0A1A5Y9T6</accession>
<keyword evidence="2" id="KW-1185">Reference proteome</keyword>
<dbReference type="Proteomes" id="UP000092024">
    <property type="component" value="Unassembled WGS sequence"/>
</dbReference>
<gene>
    <name evidence="1" type="ORF">A7K91_01640</name>
</gene>
<sequence>MMRIITFKDRSVPVYFKQEGTASVELLHHKLYEMELDFSFRKKWKRIKSVEMVRDVAIFQYNDGTKLYLEVS</sequence>
<dbReference type="OrthoDB" id="2662826at2"/>
<dbReference type="RefSeq" id="WP_068687207.1">
    <property type="nucleotide sequence ID" value="NZ_LYPA01000080.1"/>
</dbReference>
<dbReference type="AlphaFoldDB" id="A0A1A5Y9T6"/>
<name>A0A1A5Y9T6_9BACL</name>
<evidence type="ECO:0000313" key="2">
    <source>
        <dbReference type="Proteomes" id="UP000092024"/>
    </source>
</evidence>
<evidence type="ECO:0000313" key="1">
    <source>
        <dbReference type="EMBL" id="OBR62347.1"/>
    </source>
</evidence>
<comment type="caution">
    <text evidence="1">The sequence shown here is derived from an EMBL/GenBank/DDBJ whole genome shotgun (WGS) entry which is preliminary data.</text>
</comment>
<reference evidence="1 2" key="1">
    <citation type="submission" date="2016-05" db="EMBL/GenBank/DDBJ databases">
        <title>Paenibacillus oryzae. sp. nov., isolated from the rice root.</title>
        <authorList>
            <person name="Zhang J."/>
            <person name="Zhang X."/>
        </authorList>
    </citation>
    <scope>NUCLEOTIDE SEQUENCE [LARGE SCALE GENOMIC DNA]</scope>
    <source>
        <strain evidence="1 2">1DrF-4</strain>
    </source>
</reference>
<organism evidence="1 2">
    <name type="scientific">Paenibacillus oryzae</name>
    <dbReference type="NCBI Taxonomy" id="1844972"/>
    <lineage>
        <taxon>Bacteria</taxon>
        <taxon>Bacillati</taxon>
        <taxon>Bacillota</taxon>
        <taxon>Bacilli</taxon>
        <taxon>Bacillales</taxon>
        <taxon>Paenibacillaceae</taxon>
        <taxon>Paenibacillus</taxon>
    </lineage>
</organism>
<dbReference type="EMBL" id="LYPA01000080">
    <property type="protein sequence ID" value="OBR62347.1"/>
    <property type="molecule type" value="Genomic_DNA"/>
</dbReference>
<proteinExistence type="predicted"/>
<protein>
    <submittedName>
        <fullName evidence="1">Uncharacterized protein</fullName>
    </submittedName>
</protein>